<evidence type="ECO:0000256" key="2">
    <source>
        <dbReference type="RuleBase" id="RU000363"/>
    </source>
</evidence>
<evidence type="ECO:0000313" key="4">
    <source>
        <dbReference type="EMBL" id="RDG36215.1"/>
    </source>
</evidence>
<dbReference type="GO" id="GO:0016491">
    <property type="term" value="F:oxidoreductase activity"/>
    <property type="evidence" value="ECO:0007669"/>
    <property type="project" value="UniProtKB-KW"/>
</dbReference>
<organism evidence="4 5">
    <name type="scientific">Streptomyces corynorhini</name>
    <dbReference type="NCBI Taxonomy" id="2282652"/>
    <lineage>
        <taxon>Bacteria</taxon>
        <taxon>Bacillati</taxon>
        <taxon>Actinomycetota</taxon>
        <taxon>Actinomycetes</taxon>
        <taxon>Kitasatosporales</taxon>
        <taxon>Streptomycetaceae</taxon>
        <taxon>Streptomyces</taxon>
    </lineage>
</organism>
<dbReference type="Pfam" id="PF00106">
    <property type="entry name" value="adh_short"/>
    <property type="match status" value="1"/>
</dbReference>
<proteinExistence type="inferred from homology"/>
<keyword evidence="5" id="KW-1185">Reference proteome</keyword>
<dbReference type="PRINTS" id="PR00081">
    <property type="entry name" value="GDHRDH"/>
</dbReference>
<dbReference type="PRINTS" id="PR00080">
    <property type="entry name" value="SDRFAMILY"/>
</dbReference>
<dbReference type="Gene3D" id="3.40.50.720">
    <property type="entry name" value="NAD(P)-binding Rossmann-like Domain"/>
    <property type="match status" value="1"/>
</dbReference>
<feature type="region of interest" description="Disordered" evidence="3">
    <location>
        <begin position="258"/>
        <end position="292"/>
    </location>
</feature>
<dbReference type="InterPro" id="IPR002347">
    <property type="entry name" value="SDR_fam"/>
</dbReference>
<dbReference type="SUPFAM" id="SSF51735">
    <property type="entry name" value="NAD(P)-binding Rossmann-fold domains"/>
    <property type="match status" value="1"/>
</dbReference>
<dbReference type="InterPro" id="IPR036291">
    <property type="entry name" value="NAD(P)-bd_dom_sf"/>
</dbReference>
<dbReference type="PANTHER" id="PTHR43157:SF31">
    <property type="entry name" value="PHOSPHATIDYLINOSITOL-GLYCAN BIOSYNTHESIS CLASS F PROTEIN"/>
    <property type="match status" value="1"/>
</dbReference>
<comment type="caution">
    <text evidence="4">The sequence shown here is derived from an EMBL/GenBank/DDBJ whole genome shotgun (WGS) entry which is preliminary data.</text>
</comment>
<dbReference type="EMBL" id="QQNA01000170">
    <property type="protein sequence ID" value="RDG36215.1"/>
    <property type="molecule type" value="Genomic_DNA"/>
</dbReference>
<sequence length="309" mass="32344">MRAWSTDDIPDLTGSTAVVTGANSGIGAATALALARAGALTVLACRSPERGERTLKAIRAAVPGAEVRLVPLDLADLASVRTAADALARTVDGQLDLLINNAGVMALPLRLTADGFESQFGIDHLGHFALTGLLLPVLGASAPSRVVTVSSLAHLFGRIDFGNLQGERGYRSWPAYGQAKLANLLFTDELERRARHAGRDIQALAAHPGLSATELGQAGPLMAGRVWAAKLERATRLFTQPASRGALPVLRAATDPAARGGEYYGPRRPLEVRGAPGPARRSARARDARTAGALWEESARLTGVSPDFG</sequence>
<dbReference type="Proteomes" id="UP000253741">
    <property type="component" value="Unassembled WGS sequence"/>
</dbReference>
<evidence type="ECO:0000256" key="3">
    <source>
        <dbReference type="SAM" id="MobiDB-lite"/>
    </source>
</evidence>
<accession>A0A370B9V1</accession>
<dbReference type="RefSeq" id="WP_114625394.1">
    <property type="nucleotide sequence ID" value="NZ_QQNA01000170.1"/>
</dbReference>
<name>A0A370B9V1_9ACTN</name>
<gene>
    <name evidence="4" type="ORF">DVH02_21095</name>
</gene>
<dbReference type="PANTHER" id="PTHR43157">
    <property type="entry name" value="PHOSPHATIDYLINOSITOL-GLYCAN BIOSYNTHESIS CLASS F PROTEIN-RELATED"/>
    <property type="match status" value="1"/>
</dbReference>
<evidence type="ECO:0000313" key="5">
    <source>
        <dbReference type="Proteomes" id="UP000253741"/>
    </source>
</evidence>
<reference evidence="4 5" key="1">
    <citation type="submission" date="2018-07" db="EMBL/GenBank/DDBJ databases">
        <title>Streptomyces species from bats.</title>
        <authorList>
            <person name="Dunlap C."/>
        </authorList>
    </citation>
    <scope>NUCLEOTIDE SEQUENCE [LARGE SCALE GENOMIC DNA]</scope>
    <source>
        <strain evidence="4 5">AC230</strain>
    </source>
</reference>
<dbReference type="AlphaFoldDB" id="A0A370B9V1"/>
<protein>
    <submittedName>
        <fullName evidence="4">SDR family NAD(P)-dependent oxidoreductase</fullName>
    </submittedName>
</protein>
<dbReference type="OrthoDB" id="4577644at2"/>
<keyword evidence="1" id="KW-0560">Oxidoreductase</keyword>
<dbReference type="NCBIfam" id="NF004846">
    <property type="entry name" value="PRK06197.1"/>
    <property type="match status" value="1"/>
</dbReference>
<comment type="similarity">
    <text evidence="2">Belongs to the short-chain dehydrogenases/reductases (SDR) family.</text>
</comment>
<evidence type="ECO:0000256" key="1">
    <source>
        <dbReference type="ARBA" id="ARBA00023002"/>
    </source>
</evidence>